<reference evidence="2" key="1">
    <citation type="submission" date="2015-04" db="UniProtKB">
        <authorList>
            <consortium name="EnsemblPlants"/>
        </authorList>
    </citation>
    <scope>IDENTIFICATION</scope>
</reference>
<organism evidence="2">
    <name type="scientific">Oryza glumipatula</name>
    <dbReference type="NCBI Taxonomy" id="40148"/>
    <lineage>
        <taxon>Eukaryota</taxon>
        <taxon>Viridiplantae</taxon>
        <taxon>Streptophyta</taxon>
        <taxon>Embryophyta</taxon>
        <taxon>Tracheophyta</taxon>
        <taxon>Spermatophyta</taxon>
        <taxon>Magnoliopsida</taxon>
        <taxon>Liliopsida</taxon>
        <taxon>Poales</taxon>
        <taxon>Poaceae</taxon>
        <taxon>BOP clade</taxon>
        <taxon>Oryzoideae</taxon>
        <taxon>Oryzeae</taxon>
        <taxon>Oryzinae</taxon>
        <taxon>Oryza</taxon>
    </lineage>
</organism>
<dbReference type="EnsemblPlants" id="OGLUM03G08440.1">
    <property type="protein sequence ID" value="OGLUM03G08440.1"/>
    <property type="gene ID" value="OGLUM03G08440"/>
</dbReference>
<protein>
    <submittedName>
        <fullName evidence="2">Uncharacterized protein</fullName>
    </submittedName>
</protein>
<name>A0A0D9Z3Y0_9ORYZ</name>
<dbReference type="HOGENOM" id="CLU_2926385_0_0_1"/>
<dbReference type="AlphaFoldDB" id="A0A0D9Z3Y0"/>
<evidence type="ECO:0000256" key="1">
    <source>
        <dbReference type="SAM" id="MobiDB-lite"/>
    </source>
</evidence>
<reference evidence="2" key="2">
    <citation type="submission" date="2018-05" db="EMBL/GenBank/DDBJ databases">
        <title>OgluRS3 (Oryza glumaepatula Reference Sequence Version 3).</title>
        <authorList>
            <person name="Zhang J."/>
            <person name="Kudrna D."/>
            <person name="Lee S."/>
            <person name="Talag J."/>
            <person name="Welchert J."/>
            <person name="Wing R.A."/>
        </authorList>
    </citation>
    <scope>NUCLEOTIDE SEQUENCE [LARGE SCALE GENOMIC DNA]</scope>
</reference>
<proteinExistence type="predicted"/>
<evidence type="ECO:0000313" key="2">
    <source>
        <dbReference type="EnsemblPlants" id="OGLUM03G08440.1"/>
    </source>
</evidence>
<feature type="region of interest" description="Disordered" evidence="1">
    <location>
        <begin position="1"/>
        <end position="61"/>
    </location>
</feature>
<evidence type="ECO:0000313" key="3">
    <source>
        <dbReference type="Proteomes" id="UP000026961"/>
    </source>
</evidence>
<dbReference type="Gramene" id="OGLUM03G08440.1">
    <property type="protein sequence ID" value="OGLUM03G08440.1"/>
    <property type="gene ID" value="OGLUM03G08440"/>
</dbReference>
<feature type="compositionally biased region" description="Basic and acidic residues" evidence="1">
    <location>
        <begin position="41"/>
        <end position="61"/>
    </location>
</feature>
<keyword evidence="3" id="KW-1185">Reference proteome</keyword>
<dbReference type="STRING" id="40148.A0A0D9Z3Y0"/>
<dbReference type="Proteomes" id="UP000026961">
    <property type="component" value="Chromosome 3"/>
</dbReference>
<sequence>MAQPEKVSRRRRSIPAASRGVTGGEPPNKPLASPLGGFCSSRKESAVEGRLRTRGEHIVAD</sequence>
<accession>A0A0D9Z3Y0</accession>